<accession>A0A9P6C3T3</accession>
<protein>
    <submittedName>
        <fullName evidence="1">Uncharacterized protein</fullName>
    </submittedName>
</protein>
<organism evidence="1 2">
    <name type="scientific">Macrolepiota fuliginosa MF-IS2</name>
    <dbReference type="NCBI Taxonomy" id="1400762"/>
    <lineage>
        <taxon>Eukaryota</taxon>
        <taxon>Fungi</taxon>
        <taxon>Dikarya</taxon>
        <taxon>Basidiomycota</taxon>
        <taxon>Agaricomycotina</taxon>
        <taxon>Agaricomycetes</taxon>
        <taxon>Agaricomycetidae</taxon>
        <taxon>Agaricales</taxon>
        <taxon>Agaricineae</taxon>
        <taxon>Agaricaceae</taxon>
        <taxon>Macrolepiota</taxon>
    </lineage>
</organism>
<gene>
    <name evidence="1" type="ORF">P691DRAFT_773878</name>
</gene>
<reference evidence="1" key="1">
    <citation type="submission" date="2020-11" db="EMBL/GenBank/DDBJ databases">
        <authorList>
            <consortium name="DOE Joint Genome Institute"/>
            <person name="Ahrendt S."/>
            <person name="Riley R."/>
            <person name="Andreopoulos W."/>
            <person name="Labutti K."/>
            <person name="Pangilinan J."/>
            <person name="Ruiz-Duenas F.J."/>
            <person name="Barrasa J.M."/>
            <person name="Sanchez-Garcia M."/>
            <person name="Camarero S."/>
            <person name="Miyauchi S."/>
            <person name="Serrano A."/>
            <person name="Linde D."/>
            <person name="Babiker R."/>
            <person name="Drula E."/>
            <person name="Ayuso-Fernandez I."/>
            <person name="Pacheco R."/>
            <person name="Padilla G."/>
            <person name="Ferreira P."/>
            <person name="Barriuso J."/>
            <person name="Kellner H."/>
            <person name="Castanera R."/>
            <person name="Alfaro M."/>
            <person name="Ramirez L."/>
            <person name="Pisabarro A.G."/>
            <person name="Kuo A."/>
            <person name="Tritt A."/>
            <person name="Lipzen A."/>
            <person name="He G."/>
            <person name="Yan M."/>
            <person name="Ng V."/>
            <person name="Cullen D."/>
            <person name="Martin F."/>
            <person name="Rosso M.-N."/>
            <person name="Henrissat B."/>
            <person name="Hibbett D."/>
            <person name="Martinez A.T."/>
            <person name="Grigoriev I.V."/>
        </authorList>
    </citation>
    <scope>NUCLEOTIDE SEQUENCE</scope>
    <source>
        <strain evidence="1">MF-IS2</strain>
    </source>
</reference>
<sequence length="299" mass="33963">MFEFKCALTGIGSTHEMFRRLFDSMGPETLLSHLATVVRANKADRQESIIRFASRRVLDSLLDSLGGMAEGMVIETYLTFFMAGTLRGPAGQILECRLPRILFSRKGAWPLLQLAHRRVTNKNKTTHHWRVDPNKPERYLTFFPTGNHCPPMSLSDTPDEASLRALRPHNIPFYEYRQSDLDIPHIPTGYYQPAHGSQAAFDGFLYDQPQNRAIVFQCTTAKRHDTKAAGFDWLREAGVEIWFVVVHGGQDLDMVVAEAAQWGTLADHRFSLKVTADDLREAINFKLKPQCPSFLKRVT</sequence>
<evidence type="ECO:0000313" key="1">
    <source>
        <dbReference type="EMBL" id="KAF9450457.1"/>
    </source>
</evidence>
<name>A0A9P6C3T3_9AGAR</name>
<dbReference type="AlphaFoldDB" id="A0A9P6C3T3"/>
<keyword evidence="2" id="KW-1185">Reference proteome</keyword>
<proteinExistence type="predicted"/>
<dbReference type="EMBL" id="MU151104">
    <property type="protein sequence ID" value="KAF9450457.1"/>
    <property type="molecule type" value="Genomic_DNA"/>
</dbReference>
<comment type="caution">
    <text evidence="1">The sequence shown here is derived from an EMBL/GenBank/DDBJ whole genome shotgun (WGS) entry which is preliminary data.</text>
</comment>
<dbReference type="Proteomes" id="UP000807342">
    <property type="component" value="Unassembled WGS sequence"/>
</dbReference>
<evidence type="ECO:0000313" key="2">
    <source>
        <dbReference type="Proteomes" id="UP000807342"/>
    </source>
</evidence>